<dbReference type="EMBL" id="JAGEUA010000003">
    <property type="protein sequence ID" value="KAL0994777.1"/>
    <property type="molecule type" value="Genomic_DNA"/>
</dbReference>
<proteinExistence type="predicted"/>
<dbReference type="Pfam" id="PF14768">
    <property type="entry name" value="RPA_interact_C"/>
    <property type="match status" value="1"/>
</dbReference>
<feature type="domain" description="RPA-interacting protein central" evidence="8">
    <location>
        <begin position="98"/>
        <end position="175"/>
    </location>
</feature>
<sequence>NKPFRATKVVKKVKNGRAESYLLGLLLNCVHFLCIITSINIMDALHRHRSLYKGTTPPWKETYRKRCVDRLKNSRSRLLEKYRQMGQSEHCSSTGSGLIQEVMEEEWNMLQSANRGLPSLWSKNGIGEMYSVMKDYDELAFFEEIQQELVFQEFSIIEEYEKSLQFEEQYLNSVVDGIEEERQIICPVCRVNNLTVNSHFTSCPCGLYINTMHRSVTPEVLQSLLESRVMEHSEECLHNPVFSMASNTDCSPNLMISCKACDYLSIVL</sequence>
<keyword evidence="3" id="KW-0863">Zinc-finger</keyword>
<keyword evidence="6" id="KW-1133">Transmembrane helix</keyword>
<dbReference type="PANTHER" id="PTHR31742">
    <property type="entry name" value="RPA-INTERACTING PROTEIN RPAIN"/>
    <property type="match status" value="1"/>
</dbReference>
<feature type="domain" description="RPA-interacting protein C-terminal" evidence="9">
    <location>
        <begin position="185"/>
        <end position="265"/>
    </location>
</feature>
<dbReference type="PANTHER" id="PTHR31742:SF1">
    <property type="entry name" value="RPA-INTERACTING PROTEIN"/>
    <property type="match status" value="1"/>
</dbReference>
<gene>
    <name evidence="10" type="ORF">UPYG_G00127030</name>
</gene>
<organism evidence="10 11">
    <name type="scientific">Umbra pygmaea</name>
    <name type="common">Eastern mudminnow</name>
    <dbReference type="NCBI Taxonomy" id="75934"/>
    <lineage>
        <taxon>Eukaryota</taxon>
        <taxon>Metazoa</taxon>
        <taxon>Chordata</taxon>
        <taxon>Craniata</taxon>
        <taxon>Vertebrata</taxon>
        <taxon>Euteleostomi</taxon>
        <taxon>Actinopterygii</taxon>
        <taxon>Neopterygii</taxon>
        <taxon>Teleostei</taxon>
        <taxon>Protacanthopterygii</taxon>
        <taxon>Esociformes</taxon>
        <taxon>Umbridae</taxon>
        <taxon>Umbra</taxon>
    </lineage>
</organism>
<evidence type="ECO:0000259" key="7">
    <source>
        <dbReference type="Pfam" id="PF14766"/>
    </source>
</evidence>
<feature type="non-terminal residue" evidence="10">
    <location>
        <position position="1"/>
    </location>
</feature>
<dbReference type="Pfam" id="PF14766">
    <property type="entry name" value="RPA_interact_N"/>
    <property type="match status" value="1"/>
</dbReference>
<evidence type="ECO:0000256" key="6">
    <source>
        <dbReference type="SAM" id="Phobius"/>
    </source>
</evidence>
<evidence type="ECO:0000259" key="9">
    <source>
        <dbReference type="Pfam" id="PF14768"/>
    </source>
</evidence>
<dbReference type="AlphaFoldDB" id="A0ABD0X9T3"/>
<evidence type="ECO:0000256" key="4">
    <source>
        <dbReference type="ARBA" id="ARBA00022833"/>
    </source>
</evidence>
<evidence type="ECO:0000256" key="5">
    <source>
        <dbReference type="ARBA" id="ARBA00023242"/>
    </source>
</evidence>
<accession>A0ABD0X9T3</accession>
<evidence type="ECO:0000256" key="1">
    <source>
        <dbReference type="ARBA" id="ARBA00004123"/>
    </source>
</evidence>
<protein>
    <recommendedName>
        <fullName evidence="12">RPA-interacting protein</fullName>
    </recommendedName>
</protein>
<feature type="domain" description="RPA-interacting protein N-terminal" evidence="7">
    <location>
        <begin position="47"/>
        <end position="85"/>
    </location>
</feature>
<dbReference type="InterPro" id="IPR028155">
    <property type="entry name" value="RPA_interact_central"/>
</dbReference>
<dbReference type="GO" id="GO:0008270">
    <property type="term" value="F:zinc ion binding"/>
    <property type="evidence" value="ECO:0007669"/>
    <property type="project" value="UniProtKB-KW"/>
</dbReference>
<dbReference type="GO" id="GO:0005634">
    <property type="term" value="C:nucleus"/>
    <property type="evidence" value="ECO:0007669"/>
    <property type="project" value="UniProtKB-SubCell"/>
</dbReference>
<evidence type="ECO:0000259" key="8">
    <source>
        <dbReference type="Pfam" id="PF14767"/>
    </source>
</evidence>
<dbReference type="InterPro" id="IPR028158">
    <property type="entry name" value="RPA_interact_N_dom"/>
</dbReference>
<dbReference type="InterPro" id="IPR028156">
    <property type="entry name" value="RIP"/>
</dbReference>
<keyword evidence="2" id="KW-0479">Metal-binding</keyword>
<feature type="transmembrane region" description="Helical" evidence="6">
    <location>
        <begin position="21"/>
        <end position="42"/>
    </location>
</feature>
<comment type="caution">
    <text evidence="10">The sequence shown here is derived from an EMBL/GenBank/DDBJ whole genome shotgun (WGS) entry which is preliminary data.</text>
</comment>
<evidence type="ECO:0000256" key="3">
    <source>
        <dbReference type="ARBA" id="ARBA00022771"/>
    </source>
</evidence>
<keyword evidence="11" id="KW-1185">Reference proteome</keyword>
<comment type="subcellular location">
    <subcellularLocation>
        <location evidence="1">Nucleus</location>
    </subcellularLocation>
</comment>
<evidence type="ECO:0000313" key="11">
    <source>
        <dbReference type="Proteomes" id="UP001557470"/>
    </source>
</evidence>
<name>A0ABD0X9T3_UMBPY</name>
<dbReference type="InterPro" id="IPR028159">
    <property type="entry name" value="RPA_interact_C_dom"/>
</dbReference>
<keyword evidence="4" id="KW-0862">Zinc</keyword>
<keyword evidence="6" id="KW-0472">Membrane</keyword>
<evidence type="ECO:0008006" key="12">
    <source>
        <dbReference type="Google" id="ProtNLM"/>
    </source>
</evidence>
<evidence type="ECO:0000313" key="10">
    <source>
        <dbReference type="EMBL" id="KAL0994777.1"/>
    </source>
</evidence>
<dbReference type="Pfam" id="PF14767">
    <property type="entry name" value="RPA_interact_M"/>
    <property type="match status" value="1"/>
</dbReference>
<evidence type="ECO:0000256" key="2">
    <source>
        <dbReference type="ARBA" id="ARBA00022723"/>
    </source>
</evidence>
<reference evidence="10 11" key="1">
    <citation type="submission" date="2024-06" db="EMBL/GenBank/DDBJ databases">
        <authorList>
            <person name="Pan Q."/>
            <person name="Wen M."/>
            <person name="Jouanno E."/>
            <person name="Zahm M."/>
            <person name="Klopp C."/>
            <person name="Cabau C."/>
            <person name="Louis A."/>
            <person name="Berthelot C."/>
            <person name="Parey E."/>
            <person name="Roest Crollius H."/>
            <person name="Montfort J."/>
            <person name="Robinson-Rechavi M."/>
            <person name="Bouchez O."/>
            <person name="Lampietro C."/>
            <person name="Lopez Roques C."/>
            <person name="Donnadieu C."/>
            <person name="Postlethwait J."/>
            <person name="Bobe J."/>
            <person name="Verreycken H."/>
            <person name="Guiguen Y."/>
        </authorList>
    </citation>
    <scope>NUCLEOTIDE SEQUENCE [LARGE SCALE GENOMIC DNA]</scope>
    <source>
        <strain evidence="10">Up_M1</strain>
        <tissue evidence="10">Testis</tissue>
    </source>
</reference>
<keyword evidence="6" id="KW-0812">Transmembrane</keyword>
<dbReference type="Proteomes" id="UP001557470">
    <property type="component" value="Unassembled WGS sequence"/>
</dbReference>
<keyword evidence="5" id="KW-0539">Nucleus</keyword>